<evidence type="ECO:0000313" key="2">
    <source>
        <dbReference type="Proteomes" id="UP000679307"/>
    </source>
</evidence>
<keyword evidence="1" id="KW-0456">Lyase</keyword>
<reference evidence="1 2" key="1">
    <citation type="submission" date="2021-05" db="EMBL/GenBank/DDBJ databases">
        <title>Complete genome of Nocardioides aquaticus KCTC 9944T isolated from meromictic and hypersaline Ekho Lake, Antarctica.</title>
        <authorList>
            <person name="Hwang K."/>
            <person name="Kim K.M."/>
            <person name="Choe H."/>
        </authorList>
    </citation>
    <scope>NUCLEOTIDE SEQUENCE [LARGE SCALE GENOMIC DNA]</scope>
    <source>
        <strain evidence="1 2">KCTC 9944</strain>
    </source>
</reference>
<protein>
    <submittedName>
        <fullName evidence="1">Dimethlysulfonioproprionate lyase DddL</fullName>
        <ecNumber evidence="1">4.4.1.3</ecNumber>
    </submittedName>
</protein>
<keyword evidence="2" id="KW-1185">Reference proteome</keyword>
<gene>
    <name evidence="1" type="primary">dddL</name>
    <name evidence="1" type="ORF">ENKNEFLB_00199</name>
</gene>
<dbReference type="Proteomes" id="UP000679307">
    <property type="component" value="Chromosome"/>
</dbReference>
<dbReference type="Pfam" id="PF16867">
    <property type="entry name" value="DMSP_lyase"/>
    <property type="match status" value="1"/>
</dbReference>
<proteinExistence type="predicted"/>
<name>A0ABX8EDA9_9ACTN</name>
<dbReference type="EC" id="4.4.1.3" evidence="1"/>
<sequence>MTGSAPSADPGGLPVLAHLEEAVALAREGLDHDDGEALAAVAGSVSWVQTEAYRQDPPHGNFLDGYAHATFLGPTDGGQGPTPAAAAMGLLLLAPGVVYPHHAHPADEVYLPLTEARWSHGAGAPFEVATVGTALHHRPWQPHAMITDARPLLALYLWTGAVTVPATWTRGDSPAEAP</sequence>
<dbReference type="GO" id="GO:0047869">
    <property type="term" value="F:dimethylpropiothetin dethiomethylase activity"/>
    <property type="evidence" value="ECO:0007669"/>
    <property type="project" value="UniProtKB-EC"/>
</dbReference>
<evidence type="ECO:0000313" key="1">
    <source>
        <dbReference type="EMBL" id="QVT77830.1"/>
    </source>
</evidence>
<organism evidence="1 2">
    <name type="scientific">Nocardioides aquaticus</name>
    <dbReference type="NCBI Taxonomy" id="160826"/>
    <lineage>
        <taxon>Bacteria</taxon>
        <taxon>Bacillati</taxon>
        <taxon>Actinomycetota</taxon>
        <taxon>Actinomycetes</taxon>
        <taxon>Propionibacteriales</taxon>
        <taxon>Nocardioidaceae</taxon>
        <taxon>Nocardioides</taxon>
    </lineage>
</organism>
<dbReference type="EMBL" id="CP075371">
    <property type="protein sequence ID" value="QVT77830.1"/>
    <property type="molecule type" value="Genomic_DNA"/>
</dbReference>
<accession>A0ABX8EDA9</accession>
<dbReference type="InterPro" id="IPR031723">
    <property type="entry name" value="DMSP_lyase"/>
</dbReference>